<feature type="transmembrane region" description="Helical" evidence="8">
    <location>
        <begin position="550"/>
        <end position="573"/>
    </location>
</feature>
<feature type="transmembrane region" description="Helical" evidence="8">
    <location>
        <begin position="179"/>
        <end position="196"/>
    </location>
</feature>
<feature type="transmembrane region" description="Helical" evidence="8">
    <location>
        <begin position="292"/>
        <end position="313"/>
    </location>
</feature>
<feature type="transmembrane region" description="Helical" evidence="8">
    <location>
        <begin position="690"/>
        <end position="715"/>
    </location>
</feature>
<feature type="transmembrane region" description="Helical" evidence="8">
    <location>
        <begin position="454"/>
        <end position="480"/>
    </location>
</feature>
<feature type="domain" description="Major facilitator superfamily (MFS) profile" evidence="9">
    <location>
        <begin position="1"/>
        <end position="445"/>
    </location>
</feature>
<feature type="transmembrane region" description="Helical" evidence="8">
    <location>
        <begin position="755"/>
        <end position="777"/>
    </location>
</feature>
<dbReference type="OrthoDB" id="6612291at2759"/>
<feature type="transmembrane region" description="Helical" evidence="8">
    <location>
        <begin position="500"/>
        <end position="520"/>
    </location>
</feature>
<dbReference type="GO" id="GO:0022857">
    <property type="term" value="F:transmembrane transporter activity"/>
    <property type="evidence" value="ECO:0007669"/>
    <property type="project" value="InterPro"/>
</dbReference>
<feature type="transmembrane region" description="Helical" evidence="8">
    <location>
        <begin position="118"/>
        <end position="140"/>
    </location>
</feature>
<dbReference type="PROSITE" id="PS50850">
    <property type="entry name" value="MFS"/>
    <property type="match status" value="2"/>
</dbReference>
<dbReference type="InterPro" id="IPR020846">
    <property type="entry name" value="MFS_dom"/>
</dbReference>
<dbReference type="PANTHER" id="PTHR48021">
    <property type="match status" value="1"/>
</dbReference>
<evidence type="ECO:0000256" key="1">
    <source>
        <dbReference type="ARBA" id="ARBA00004651"/>
    </source>
</evidence>
<dbReference type="InterPro" id="IPR036259">
    <property type="entry name" value="MFS_trans_sf"/>
</dbReference>
<gene>
    <name evidence="10" type="primary">Tret1_5</name>
    <name evidence="10" type="ORF">Bhyg_01993</name>
</gene>
<evidence type="ECO:0000256" key="7">
    <source>
        <dbReference type="ARBA" id="ARBA00023136"/>
    </source>
</evidence>
<dbReference type="Pfam" id="PF00083">
    <property type="entry name" value="Sugar_tr"/>
    <property type="match status" value="2"/>
</dbReference>
<evidence type="ECO:0000259" key="9">
    <source>
        <dbReference type="PROSITE" id="PS50850"/>
    </source>
</evidence>
<feature type="transmembrane region" description="Helical" evidence="8">
    <location>
        <begin position="527"/>
        <end position="544"/>
    </location>
</feature>
<feature type="transmembrane region" description="Helical" evidence="8">
    <location>
        <begin position="256"/>
        <end position="280"/>
    </location>
</feature>
<comment type="caution">
    <text evidence="10">The sequence shown here is derived from an EMBL/GenBank/DDBJ whole genome shotgun (WGS) entry which is preliminary data.</text>
</comment>
<feature type="transmembrane region" description="Helical" evidence="8">
    <location>
        <begin position="417"/>
        <end position="442"/>
    </location>
</feature>
<keyword evidence="3" id="KW-1003">Cell membrane</keyword>
<feature type="transmembrane region" description="Helical" evidence="8">
    <location>
        <begin position="852"/>
        <end position="876"/>
    </location>
</feature>
<dbReference type="InterPro" id="IPR005828">
    <property type="entry name" value="MFS_sugar_transport-like"/>
</dbReference>
<evidence type="ECO:0000256" key="8">
    <source>
        <dbReference type="SAM" id="Phobius"/>
    </source>
</evidence>
<feature type="transmembrane region" description="Helical" evidence="8">
    <location>
        <begin position="585"/>
        <end position="608"/>
    </location>
</feature>
<organism evidence="10 11">
    <name type="scientific">Pseudolycoriella hygida</name>
    <dbReference type="NCBI Taxonomy" id="35572"/>
    <lineage>
        <taxon>Eukaryota</taxon>
        <taxon>Metazoa</taxon>
        <taxon>Ecdysozoa</taxon>
        <taxon>Arthropoda</taxon>
        <taxon>Hexapoda</taxon>
        <taxon>Insecta</taxon>
        <taxon>Pterygota</taxon>
        <taxon>Neoptera</taxon>
        <taxon>Endopterygota</taxon>
        <taxon>Diptera</taxon>
        <taxon>Nematocera</taxon>
        <taxon>Sciaroidea</taxon>
        <taxon>Sciaridae</taxon>
        <taxon>Pseudolycoriella</taxon>
    </lineage>
</organism>
<feature type="transmembrane region" description="Helical" evidence="8">
    <location>
        <begin position="390"/>
        <end position="411"/>
    </location>
</feature>
<feature type="transmembrane region" description="Helical" evidence="8">
    <location>
        <begin position="92"/>
        <end position="112"/>
    </location>
</feature>
<name>A0A9Q0S6A0_9DIPT</name>
<dbReference type="PROSITE" id="PS00216">
    <property type="entry name" value="SUGAR_TRANSPORT_1"/>
    <property type="match status" value="2"/>
</dbReference>
<evidence type="ECO:0000313" key="11">
    <source>
        <dbReference type="Proteomes" id="UP001151699"/>
    </source>
</evidence>
<protein>
    <submittedName>
        <fullName evidence="10">Facilitated trehalose transporter Tret1</fullName>
    </submittedName>
</protein>
<evidence type="ECO:0000313" key="10">
    <source>
        <dbReference type="EMBL" id="KAJ6646779.1"/>
    </source>
</evidence>
<dbReference type="PROSITE" id="PS00217">
    <property type="entry name" value="SUGAR_TRANSPORT_2"/>
    <property type="match status" value="2"/>
</dbReference>
<feature type="transmembrane region" description="Helical" evidence="8">
    <location>
        <begin position="320"/>
        <end position="342"/>
    </location>
</feature>
<evidence type="ECO:0000256" key="3">
    <source>
        <dbReference type="ARBA" id="ARBA00022475"/>
    </source>
</evidence>
<feature type="transmembrane region" description="Helical" evidence="8">
    <location>
        <begin position="354"/>
        <end position="378"/>
    </location>
</feature>
<dbReference type="EMBL" id="WJQU01000001">
    <property type="protein sequence ID" value="KAJ6646779.1"/>
    <property type="molecule type" value="Genomic_DNA"/>
</dbReference>
<dbReference type="FunFam" id="1.20.1250.20:FF:000218">
    <property type="entry name" value="facilitated trehalose transporter Tret1"/>
    <property type="match status" value="2"/>
</dbReference>
<feature type="transmembrane region" description="Helical" evidence="8">
    <location>
        <begin position="152"/>
        <end position="173"/>
    </location>
</feature>
<reference evidence="10" key="1">
    <citation type="submission" date="2022-07" db="EMBL/GenBank/DDBJ databases">
        <authorList>
            <person name="Trinca V."/>
            <person name="Uliana J.V.C."/>
            <person name="Torres T.T."/>
            <person name="Ward R.J."/>
            <person name="Monesi N."/>
        </authorList>
    </citation>
    <scope>NUCLEOTIDE SEQUENCE</scope>
    <source>
        <strain evidence="10">HSMRA1968</strain>
        <tissue evidence="10">Whole embryos</tissue>
    </source>
</reference>
<keyword evidence="11" id="KW-1185">Reference proteome</keyword>
<evidence type="ECO:0000256" key="2">
    <source>
        <dbReference type="ARBA" id="ARBA00022448"/>
    </source>
</evidence>
<evidence type="ECO:0000256" key="4">
    <source>
        <dbReference type="ARBA" id="ARBA00022597"/>
    </source>
</evidence>
<accession>A0A9Q0S6A0</accession>
<feature type="non-terminal residue" evidence="10">
    <location>
        <position position="886"/>
    </location>
</feature>
<dbReference type="AlphaFoldDB" id="A0A9Q0S6A0"/>
<feature type="transmembrane region" description="Helical" evidence="8">
    <location>
        <begin position="789"/>
        <end position="813"/>
    </location>
</feature>
<feature type="transmembrane region" description="Helical" evidence="8">
    <location>
        <begin position="614"/>
        <end position="631"/>
    </location>
</feature>
<keyword evidence="7 8" id="KW-0472">Membrane</keyword>
<dbReference type="InterPro" id="IPR005829">
    <property type="entry name" value="Sugar_transporter_CS"/>
</dbReference>
<keyword evidence="5 8" id="KW-0812">Transmembrane</keyword>
<sequence length="886" mass="97187">MVVTANTKFPAFHLVKYQCLAAASVNIATFCHGTILSWSGPAVWLMQTEDSPLESGKISLNDASWIGGGQYIGFIIGIFLFAAVLKHLGLKIAMSLLVLPNLVAWILVICANHPFQVIIARIITGLSSGGITLLLPLFVAEIANKNIRGILGSLYFTCLCLGILFVIIVMSYVPYNITSYIFMVPGVVYSCSVMLLPETPQSLLMKNKTKEAEQSFRFYNFGNIQDGEMTFDVKSEFEELCSAVTKLADTHAKKGLMIGILLIAISLFSGNICINAYSLSIFNEVGTEVDPTISAITISSLQLVGSFVSFILIDRYGRRILLSISCIGSAISIFSFATFAFLYKSDYELSSFNWIPTTAIGVFMISTTAGLNSLSFVIVAEMLPEKFRRIGSMICFISLGIFAFINVKLFPMLSHYWGIYTVMWIFSGVCCLGLCFAIMVVTKFPAFHLVKYQCFAAASVNMATFCHGTICGWNAVAIWLMLTEDSPLESGKISLSDASWIGGGLYMGNVFGILLFAAVLKQFSLKITMSLLVLPNLVAWILVICANHPFLIIVARIIAGLSSGGATLLLPLFVAEIANKNIRGILGSLYMTFVCLGILFALIVMSYVPYNITSYIFMVPGLIYSCSVILLPETPQSLLMKNKTKEAEQSFRFYNFGNTQDGQMTVDVKSEYEDLCSAVTKLADTSTTKALMIGMLFTVISVSSGNICVNIYTLSIFNEVGAQVDPTISAITISSLQLVGLFVSFILIDRWGRRILLSISCLGSAIAMFGFATFAFLYKRDYELTSFNWIPITTIGLFMLSSIAGLVSLPYVIVAELLPEKSRRIGSMICFLFFGALAFTNVKLFPILIHYWGIYTVTWICSGVCFLGFCFAIVILEETKGKAINT</sequence>
<feature type="domain" description="Major facilitator superfamily (MFS) profile" evidence="9">
    <location>
        <begin position="460"/>
        <end position="880"/>
    </location>
</feature>
<keyword evidence="2" id="KW-0813">Transport</keyword>
<dbReference type="GO" id="GO:0005886">
    <property type="term" value="C:plasma membrane"/>
    <property type="evidence" value="ECO:0007669"/>
    <property type="project" value="UniProtKB-SubCell"/>
</dbReference>
<evidence type="ECO:0000256" key="5">
    <source>
        <dbReference type="ARBA" id="ARBA00022692"/>
    </source>
</evidence>
<keyword evidence="6 8" id="KW-1133">Transmembrane helix</keyword>
<dbReference type="Proteomes" id="UP001151699">
    <property type="component" value="Chromosome A"/>
</dbReference>
<proteinExistence type="predicted"/>
<feature type="transmembrane region" description="Helical" evidence="8">
    <location>
        <begin position="20"/>
        <end position="45"/>
    </location>
</feature>
<dbReference type="PANTHER" id="PTHR48021:SF33">
    <property type="entry name" value="AT22075P-RELATED"/>
    <property type="match status" value="1"/>
</dbReference>
<keyword evidence="4" id="KW-0762">Sugar transport</keyword>
<feature type="transmembrane region" description="Helical" evidence="8">
    <location>
        <begin position="65"/>
        <end position="85"/>
    </location>
</feature>
<feature type="transmembrane region" description="Helical" evidence="8">
    <location>
        <begin position="825"/>
        <end position="846"/>
    </location>
</feature>
<dbReference type="Gene3D" id="1.20.1250.20">
    <property type="entry name" value="MFS general substrate transporter like domains"/>
    <property type="match status" value="2"/>
</dbReference>
<feature type="transmembrane region" description="Helical" evidence="8">
    <location>
        <begin position="727"/>
        <end position="748"/>
    </location>
</feature>
<dbReference type="InterPro" id="IPR050549">
    <property type="entry name" value="MFS_Trehalose_Transporter"/>
</dbReference>
<evidence type="ECO:0000256" key="6">
    <source>
        <dbReference type="ARBA" id="ARBA00022989"/>
    </source>
</evidence>
<comment type="subcellular location">
    <subcellularLocation>
        <location evidence="1">Cell membrane</location>
        <topology evidence="1">Multi-pass membrane protein</topology>
    </subcellularLocation>
</comment>
<dbReference type="SUPFAM" id="SSF103473">
    <property type="entry name" value="MFS general substrate transporter"/>
    <property type="match status" value="2"/>
</dbReference>